<evidence type="ECO:0000313" key="2">
    <source>
        <dbReference type="Proteomes" id="UP000054359"/>
    </source>
</evidence>
<dbReference type="OMA" id="MYYEYAN"/>
<reference evidence="1 2" key="1">
    <citation type="submission" date="2013-11" db="EMBL/GenBank/DDBJ databases">
        <title>Genome sequencing of Stegodyphus mimosarum.</title>
        <authorList>
            <person name="Bechsgaard J."/>
        </authorList>
    </citation>
    <scope>NUCLEOTIDE SEQUENCE [LARGE SCALE GENOMIC DNA]</scope>
</reference>
<accession>A0A087URM1</accession>
<keyword evidence="2" id="KW-1185">Reference proteome</keyword>
<feature type="non-terminal residue" evidence="1">
    <location>
        <position position="128"/>
    </location>
</feature>
<dbReference type="Proteomes" id="UP000054359">
    <property type="component" value="Unassembled WGS sequence"/>
</dbReference>
<proteinExistence type="predicted"/>
<protein>
    <submittedName>
        <fullName evidence="1">Uncharacterized protein</fullName>
    </submittedName>
</protein>
<evidence type="ECO:0000313" key="1">
    <source>
        <dbReference type="EMBL" id="KFM80010.1"/>
    </source>
</evidence>
<dbReference type="AlphaFoldDB" id="A0A087URM1"/>
<name>A0A087URM1_STEMI</name>
<sequence length="128" mass="15108">MPILKERDVESMNLEELRSALRYDQNKLTRACRQITYLDNQIVYLRKLFRRAEKNNARAVRYNLRMQLSITSGVKVMYHHYAAMKEERISRIRARLNAALVNNIAALQNAQATNAEERIEPYQQPMPE</sequence>
<gene>
    <name evidence="1" type="ORF">X975_07361</name>
</gene>
<organism evidence="1 2">
    <name type="scientific">Stegodyphus mimosarum</name>
    <name type="common">African social velvet spider</name>
    <dbReference type="NCBI Taxonomy" id="407821"/>
    <lineage>
        <taxon>Eukaryota</taxon>
        <taxon>Metazoa</taxon>
        <taxon>Ecdysozoa</taxon>
        <taxon>Arthropoda</taxon>
        <taxon>Chelicerata</taxon>
        <taxon>Arachnida</taxon>
        <taxon>Araneae</taxon>
        <taxon>Araneomorphae</taxon>
        <taxon>Entelegynae</taxon>
        <taxon>Eresoidea</taxon>
        <taxon>Eresidae</taxon>
        <taxon>Stegodyphus</taxon>
    </lineage>
</organism>
<dbReference type="OrthoDB" id="6427379at2759"/>
<dbReference type="EMBL" id="KK121221">
    <property type="protein sequence ID" value="KFM80010.1"/>
    <property type="molecule type" value="Genomic_DNA"/>
</dbReference>